<feature type="region of interest" description="Disordered" evidence="5">
    <location>
        <begin position="286"/>
        <end position="330"/>
    </location>
</feature>
<evidence type="ECO:0000313" key="6">
    <source>
        <dbReference type="EMBL" id="GKU94134.1"/>
    </source>
</evidence>
<evidence type="ECO:0000256" key="4">
    <source>
        <dbReference type="RuleBase" id="RU003690"/>
    </source>
</evidence>
<sequence>MAEKIAGGSNGDVAIDSYHQYKEDVGIMKEIGLDAYRFSISWSRVLPNGKLSGGINKEGIKYYNNLVNELLANGRIQPFVTIFHWDVSQALEDEYGGFLSPKIADDFRDYAEVCFREFGDRVKHWITLNEPFSFSYGGYATGSLALGRCSNWQKLNCTGGDSRTEPYLVSHHQLLAHAASINLYMLKYQDFVHRLLAYNKGLLKQCVSFHFYNFPEDWGAKQLFFFIRRAVKEGRLWDIFIPSKRDRRGNRYGFARFLDARDYQAMKKQLENMWIGNKKVIFNPVEDRREERRRTTSKLEGGKPRETRKKEPTPSKARDAQRSLNRESNKLHDTGGFKYKKVIKAKRTDKVEEKLMKCAVGMALSPSIIPSLPEIFFNEGFPSIKIVPMGGNFVLIDGDDPESIQELVDGNLEWVSHYFDRVKIWSPSDIAEERKHNSITESEVSSSESNPGDDFGEFECDYSNSPEGGEIQTPLKDEREKQSEGNEDNQTRRNLNSNGKVPATKDQVAQEITQFRSPSGSKYKAQCDEHKLGSGKKEGSEFQAFVSPIKSPNTAAEIRVESMKLVSGTKRGKRRKARVQPINFGGEVTQGSLSEGDIVCNNRRIKEGMISEEANKVLDLGKKIGIDVETREELILGKFIRMEERDKQGCGREIPR</sequence>
<dbReference type="GO" id="GO:0008422">
    <property type="term" value="F:beta-glucosidase activity"/>
    <property type="evidence" value="ECO:0007669"/>
    <property type="project" value="TreeGrafter"/>
</dbReference>
<dbReference type="Pfam" id="PF00232">
    <property type="entry name" value="Glyco_hydro_1"/>
    <property type="match status" value="1"/>
</dbReference>
<evidence type="ECO:0000313" key="7">
    <source>
        <dbReference type="Proteomes" id="UP001054252"/>
    </source>
</evidence>
<dbReference type="Proteomes" id="UP001054252">
    <property type="component" value="Unassembled WGS sequence"/>
</dbReference>
<dbReference type="SUPFAM" id="SSF54928">
    <property type="entry name" value="RNA-binding domain, RBD"/>
    <property type="match status" value="1"/>
</dbReference>
<feature type="compositionally biased region" description="Basic and acidic residues" evidence="5">
    <location>
        <begin position="475"/>
        <end position="484"/>
    </location>
</feature>
<evidence type="ECO:0000256" key="5">
    <source>
        <dbReference type="SAM" id="MobiDB-lite"/>
    </source>
</evidence>
<dbReference type="AlphaFoldDB" id="A0AAV5IA35"/>
<comment type="caution">
    <text evidence="6">The sequence shown here is derived from an EMBL/GenBank/DDBJ whole genome shotgun (WGS) entry which is preliminary data.</text>
</comment>
<keyword evidence="7" id="KW-1185">Reference proteome</keyword>
<dbReference type="PANTHER" id="PTHR10353">
    <property type="entry name" value="GLYCOSYL HYDROLASE"/>
    <property type="match status" value="1"/>
</dbReference>
<keyword evidence="3" id="KW-0326">Glycosidase</keyword>
<keyword evidence="2" id="KW-0378">Hydrolase</keyword>
<dbReference type="Gene3D" id="3.20.20.80">
    <property type="entry name" value="Glycosidases"/>
    <property type="match status" value="1"/>
</dbReference>
<comment type="similarity">
    <text evidence="1 4">Belongs to the glycosyl hydrolase 1 family.</text>
</comment>
<dbReference type="PANTHER" id="PTHR10353:SF137">
    <property type="entry name" value="MYROSINASE 3-RELATED"/>
    <property type="match status" value="1"/>
</dbReference>
<evidence type="ECO:0000256" key="2">
    <source>
        <dbReference type="ARBA" id="ARBA00022801"/>
    </source>
</evidence>
<feature type="compositionally biased region" description="Basic and acidic residues" evidence="5">
    <location>
        <begin position="300"/>
        <end position="330"/>
    </location>
</feature>
<dbReference type="InterPro" id="IPR017853">
    <property type="entry name" value="GH"/>
</dbReference>
<evidence type="ECO:0000256" key="3">
    <source>
        <dbReference type="ARBA" id="ARBA00023295"/>
    </source>
</evidence>
<accession>A0AAV5IA35</accession>
<reference evidence="6 7" key="1">
    <citation type="journal article" date="2021" name="Commun. Biol.">
        <title>The genome of Shorea leprosula (Dipterocarpaceae) highlights the ecological relevance of drought in aseasonal tropical rainforests.</title>
        <authorList>
            <person name="Ng K.K.S."/>
            <person name="Kobayashi M.J."/>
            <person name="Fawcett J.A."/>
            <person name="Hatakeyama M."/>
            <person name="Paape T."/>
            <person name="Ng C.H."/>
            <person name="Ang C.C."/>
            <person name="Tnah L.H."/>
            <person name="Lee C.T."/>
            <person name="Nishiyama T."/>
            <person name="Sese J."/>
            <person name="O'Brien M.J."/>
            <person name="Copetti D."/>
            <person name="Mohd Noor M.I."/>
            <person name="Ong R.C."/>
            <person name="Putra M."/>
            <person name="Sireger I.Z."/>
            <person name="Indrioko S."/>
            <person name="Kosugi Y."/>
            <person name="Izuno A."/>
            <person name="Isagi Y."/>
            <person name="Lee S.L."/>
            <person name="Shimizu K.K."/>
        </authorList>
    </citation>
    <scope>NUCLEOTIDE SEQUENCE [LARGE SCALE GENOMIC DNA]</scope>
    <source>
        <strain evidence="6">214</strain>
    </source>
</reference>
<organism evidence="6 7">
    <name type="scientific">Rubroshorea leprosula</name>
    <dbReference type="NCBI Taxonomy" id="152421"/>
    <lineage>
        <taxon>Eukaryota</taxon>
        <taxon>Viridiplantae</taxon>
        <taxon>Streptophyta</taxon>
        <taxon>Embryophyta</taxon>
        <taxon>Tracheophyta</taxon>
        <taxon>Spermatophyta</taxon>
        <taxon>Magnoliopsida</taxon>
        <taxon>eudicotyledons</taxon>
        <taxon>Gunneridae</taxon>
        <taxon>Pentapetalae</taxon>
        <taxon>rosids</taxon>
        <taxon>malvids</taxon>
        <taxon>Malvales</taxon>
        <taxon>Dipterocarpaceae</taxon>
        <taxon>Rubroshorea</taxon>
    </lineage>
</organism>
<protein>
    <submittedName>
        <fullName evidence="6">Uncharacterized protein</fullName>
    </submittedName>
</protein>
<proteinExistence type="inferred from homology"/>
<dbReference type="InterPro" id="IPR001360">
    <property type="entry name" value="Glyco_hydro_1"/>
</dbReference>
<evidence type="ECO:0000256" key="1">
    <source>
        <dbReference type="ARBA" id="ARBA00010838"/>
    </source>
</evidence>
<dbReference type="SUPFAM" id="SSF51445">
    <property type="entry name" value="(Trans)glycosidases"/>
    <property type="match status" value="1"/>
</dbReference>
<dbReference type="InterPro" id="IPR035979">
    <property type="entry name" value="RBD_domain_sf"/>
</dbReference>
<name>A0AAV5IA35_9ROSI</name>
<dbReference type="GO" id="GO:0005975">
    <property type="term" value="P:carbohydrate metabolic process"/>
    <property type="evidence" value="ECO:0007669"/>
    <property type="project" value="InterPro"/>
</dbReference>
<dbReference type="EMBL" id="BPVZ01000007">
    <property type="protein sequence ID" value="GKU94134.1"/>
    <property type="molecule type" value="Genomic_DNA"/>
</dbReference>
<dbReference type="GO" id="GO:0003676">
    <property type="term" value="F:nucleic acid binding"/>
    <property type="evidence" value="ECO:0007669"/>
    <property type="project" value="InterPro"/>
</dbReference>
<feature type="region of interest" description="Disordered" evidence="5">
    <location>
        <begin position="433"/>
        <end position="504"/>
    </location>
</feature>
<gene>
    <name evidence="6" type="ORF">SLEP1_g7662</name>
</gene>